<keyword evidence="13" id="KW-0032">Aminotransferase</keyword>
<comment type="catalytic activity">
    <reaction evidence="7">
        <text>4-amino-4-deoxychorismate = 4-aminobenzoate + pyruvate + H(+)</text>
        <dbReference type="Rhea" id="RHEA:16201"/>
        <dbReference type="ChEBI" id="CHEBI:15361"/>
        <dbReference type="ChEBI" id="CHEBI:15378"/>
        <dbReference type="ChEBI" id="CHEBI:17836"/>
        <dbReference type="ChEBI" id="CHEBI:58406"/>
        <dbReference type="EC" id="4.1.3.38"/>
    </reaction>
</comment>
<dbReference type="EMBL" id="CP133548">
    <property type="protein sequence ID" value="WMS86568.1"/>
    <property type="molecule type" value="Genomic_DNA"/>
</dbReference>
<keyword evidence="3 12" id="KW-0663">Pyridoxal phosphate</keyword>
<comment type="similarity">
    <text evidence="2 11">Belongs to the class-IV pyridoxal-phosphate-dependent aminotransferase family.</text>
</comment>
<dbReference type="Pfam" id="PF01063">
    <property type="entry name" value="Aminotran_4"/>
    <property type="match status" value="1"/>
</dbReference>
<dbReference type="RefSeq" id="WP_309201713.1">
    <property type="nucleotide sequence ID" value="NZ_CP133548.1"/>
</dbReference>
<evidence type="ECO:0000256" key="6">
    <source>
        <dbReference type="ARBA" id="ARBA00035676"/>
    </source>
</evidence>
<dbReference type="SUPFAM" id="SSF56752">
    <property type="entry name" value="D-aminoacid aminotransferase-like PLP-dependent enzymes"/>
    <property type="match status" value="1"/>
</dbReference>
<dbReference type="FunFam" id="3.20.10.10:FF:000002">
    <property type="entry name" value="D-alanine aminotransferase"/>
    <property type="match status" value="1"/>
</dbReference>
<dbReference type="InterPro" id="IPR043132">
    <property type="entry name" value="BCAT-like_C"/>
</dbReference>
<dbReference type="GO" id="GO:0046656">
    <property type="term" value="P:folic acid biosynthetic process"/>
    <property type="evidence" value="ECO:0007669"/>
    <property type="project" value="UniProtKB-KW"/>
</dbReference>
<evidence type="ECO:0000256" key="5">
    <source>
        <dbReference type="ARBA" id="ARBA00035633"/>
    </source>
</evidence>
<dbReference type="GO" id="GO:0005829">
    <property type="term" value="C:cytosol"/>
    <property type="evidence" value="ECO:0007669"/>
    <property type="project" value="TreeGrafter"/>
</dbReference>
<dbReference type="Proteomes" id="UP001239782">
    <property type="component" value="Chromosome"/>
</dbReference>
<evidence type="ECO:0000256" key="7">
    <source>
        <dbReference type="ARBA" id="ARBA00049529"/>
    </source>
</evidence>
<evidence type="ECO:0000256" key="3">
    <source>
        <dbReference type="ARBA" id="ARBA00022898"/>
    </source>
</evidence>
<dbReference type="GO" id="GO:0008483">
    <property type="term" value="F:transaminase activity"/>
    <property type="evidence" value="ECO:0007669"/>
    <property type="project" value="UniProtKB-KW"/>
</dbReference>
<dbReference type="EC" id="4.1.3.38" evidence="6"/>
<dbReference type="PROSITE" id="PS00770">
    <property type="entry name" value="AA_TRANSFER_CLASS_4"/>
    <property type="match status" value="1"/>
</dbReference>
<evidence type="ECO:0000313" key="14">
    <source>
        <dbReference type="Proteomes" id="UP001239782"/>
    </source>
</evidence>
<evidence type="ECO:0000256" key="1">
    <source>
        <dbReference type="ARBA" id="ARBA00001933"/>
    </source>
</evidence>
<evidence type="ECO:0000256" key="8">
    <source>
        <dbReference type="ARBA" id="ARBA00054027"/>
    </source>
</evidence>
<dbReference type="PANTHER" id="PTHR42743">
    <property type="entry name" value="AMINO-ACID AMINOTRANSFERASE"/>
    <property type="match status" value="1"/>
</dbReference>
<organism evidence="13 14">
    <name type="scientific">Pleionea litopenaei</name>
    <dbReference type="NCBI Taxonomy" id="3070815"/>
    <lineage>
        <taxon>Bacteria</taxon>
        <taxon>Pseudomonadati</taxon>
        <taxon>Pseudomonadota</taxon>
        <taxon>Gammaproteobacteria</taxon>
        <taxon>Oceanospirillales</taxon>
        <taxon>Pleioneaceae</taxon>
        <taxon>Pleionea</taxon>
    </lineage>
</organism>
<dbReference type="GO" id="GO:0008696">
    <property type="term" value="F:4-amino-4-deoxychorismate lyase activity"/>
    <property type="evidence" value="ECO:0007669"/>
    <property type="project" value="UniProtKB-EC"/>
</dbReference>
<evidence type="ECO:0000256" key="10">
    <source>
        <dbReference type="ARBA" id="ARBA00080135"/>
    </source>
</evidence>
<sequence length="289" mass="32430">MSVSIVYLNGDYLPLAEASVSVMDRGFLFGDGIYEVIPVYAGQLFRLPQHLRRLNRSLSEILIDKSYLPEDLEEVSANLLSKNNVQNASLYWQVTRGQSSQRDHRFPSNTEVTCFATVNPLPSAAQQPDATGRKVISVEDVRWQRCDIKAITLLANCMARQQAENQRADEAIMVRDGFAIEGSASNLFMVQQGCLVTAPESHWILGGITRELILEIAREKGLRVSERLFTLDDLLQADEVWISSSMREIQPVVSVDGQAIGNGQAGPMWHQITEYYMAYKQKLYNGDIV</sequence>
<dbReference type="CDD" id="cd01558">
    <property type="entry name" value="D-AAT_like"/>
    <property type="match status" value="1"/>
</dbReference>
<dbReference type="InterPro" id="IPR001544">
    <property type="entry name" value="Aminotrans_IV"/>
</dbReference>
<dbReference type="InterPro" id="IPR043131">
    <property type="entry name" value="BCAT-like_N"/>
</dbReference>
<evidence type="ECO:0000256" key="9">
    <source>
        <dbReference type="ARBA" id="ARBA00069174"/>
    </source>
</evidence>
<comment type="pathway">
    <text evidence="5">Cofactor biosynthesis; tetrahydrofolate biosynthesis; 4-aminobenzoate from chorismate: step 2/2.</text>
</comment>
<dbReference type="AlphaFoldDB" id="A0AA51RRZ4"/>
<evidence type="ECO:0000256" key="2">
    <source>
        <dbReference type="ARBA" id="ARBA00009320"/>
    </source>
</evidence>
<dbReference type="InterPro" id="IPR036038">
    <property type="entry name" value="Aminotransferase-like"/>
</dbReference>
<keyword evidence="4" id="KW-0289">Folate biosynthesis</keyword>
<dbReference type="KEGG" id="plei:Q9312_15210"/>
<keyword evidence="13" id="KW-0808">Transferase</keyword>
<dbReference type="InterPro" id="IPR050571">
    <property type="entry name" value="Class-IV_PLP-Dep_Aminotrnsfr"/>
</dbReference>
<reference evidence="13 14" key="1">
    <citation type="submission" date="2023-08" db="EMBL/GenBank/DDBJ databases">
        <title>Pleionea litopenaei sp. nov., isolated from stomach of juvenile Litopenaeus vannamei.</title>
        <authorList>
            <person name="Rho A.M."/>
            <person name="Hwang C.Y."/>
        </authorList>
    </citation>
    <scope>NUCLEOTIDE SEQUENCE [LARGE SCALE GENOMIC DNA]</scope>
    <source>
        <strain evidence="13 14">HL-JVS1</strain>
    </source>
</reference>
<evidence type="ECO:0000256" key="11">
    <source>
        <dbReference type="RuleBase" id="RU004106"/>
    </source>
</evidence>
<dbReference type="Gene3D" id="3.30.470.10">
    <property type="match status" value="1"/>
</dbReference>
<evidence type="ECO:0000256" key="12">
    <source>
        <dbReference type="RuleBase" id="RU004516"/>
    </source>
</evidence>
<dbReference type="GO" id="GO:0008652">
    <property type="term" value="P:amino acid biosynthetic process"/>
    <property type="evidence" value="ECO:0007669"/>
    <property type="project" value="UniProtKB-ARBA"/>
</dbReference>
<evidence type="ECO:0000256" key="4">
    <source>
        <dbReference type="ARBA" id="ARBA00022909"/>
    </source>
</evidence>
<protein>
    <recommendedName>
        <fullName evidence="9">Aminodeoxychorismate lyase</fullName>
        <ecNumber evidence="6">4.1.3.38</ecNumber>
    </recommendedName>
    <alternativeName>
        <fullName evidence="10">4-amino-4-deoxychorismate lyase</fullName>
    </alternativeName>
</protein>
<comment type="function">
    <text evidence="8">Involved in the biosynthesis of p-aminobenzoate (PABA), a precursor of tetrahydrofolate. Converts 4-amino-4-deoxychorismate into 4-aminobenzoate (PABA) and pyruvate.</text>
</comment>
<proteinExistence type="inferred from homology"/>
<dbReference type="Gene3D" id="3.20.10.10">
    <property type="entry name" value="D-amino Acid Aminotransferase, subunit A, domain 2"/>
    <property type="match status" value="1"/>
</dbReference>
<comment type="cofactor">
    <cofactor evidence="1 12">
        <name>pyridoxal 5'-phosphate</name>
        <dbReference type="ChEBI" id="CHEBI:597326"/>
    </cofactor>
</comment>
<evidence type="ECO:0000313" key="13">
    <source>
        <dbReference type="EMBL" id="WMS86568.1"/>
    </source>
</evidence>
<dbReference type="PANTHER" id="PTHR42743:SF10">
    <property type="entry name" value="D-ALANINE AMINOTRANSFERASE"/>
    <property type="match status" value="1"/>
</dbReference>
<gene>
    <name evidence="13" type="ORF">Q9312_15210</name>
</gene>
<keyword evidence="14" id="KW-1185">Reference proteome</keyword>
<name>A0AA51RRZ4_9GAMM</name>
<dbReference type="InterPro" id="IPR018300">
    <property type="entry name" value="Aminotrans_IV_CS"/>
</dbReference>
<accession>A0AA51RRZ4</accession>